<evidence type="ECO:0000313" key="2">
    <source>
        <dbReference type="Proteomes" id="UP000789831"/>
    </source>
</evidence>
<organism evidence="1 2">
    <name type="scientific">Ambispora gerdemannii</name>
    <dbReference type="NCBI Taxonomy" id="144530"/>
    <lineage>
        <taxon>Eukaryota</taxon>
        <taxon>Fungi</taxon>
        <taxon>Fungi incertae sedis</taxon>
        <taxon>Mucoromycota</taxon>
        <taxon>Glomeromycotina</taxon>
        <taxon>Glomeromycetes</taxon>
        <taxon>Archaeosporales</taxon>
        <taxon>Ambisporaceae</taxon>
        <taxon>Ambispora</taxon>
    </lineage>
</organism>
<protein>
    <submittedName>
        <fullName evidence="1">10488_t:CDS:1</fullName>
    </submittedName>
</protein>
<gene>
    <name evidence="1" type="ORF">AGERDE_LOCUS5816</name>
</gene>
<dbReference type="EMBL" id="CAJVPL010000837">
    <property type="protein sequence ID" value="CAG8533227.1"/>
    <property type="molecule type" value="Genomic_DNA"/>
</dbReference>
<keyword evidence="2" id="KW-1185">Reference proteome</keyword>
<evidence type="ECO:0000313" key="1">
    <source>
        <dbReference type="EMBL" id="CAG8533227.1"/>
    </source>
</evidence>
<dbReference type="Proteomes" id="UP000789831">
    <property type="component" value="Unassembled WGS sequence"/>
</dbReference>
<comment type="caution">
    <text evidence="1">The sequence shown here is derived from an EMBL/GenBank/DDBJ whole genome shotgun (WGS) entry which is preliminary data.</text>
</comment>
<reference evidence="1" key="1">
    <citation type="submission" date="2021-06" db="EMBL/GenBank/DDBJ databases">
        <authorList>
            <person name="Kallberg Y."/>
            <person name="Tangrot J."/>
            <person name="Rosling A."/>
        </authorList>
    </citation>
    <scope>NUCLEOTIDE SEQUENCE</scope>
    <source>
        <strain evidence="1">MT106</strain>
    </source>
</reference>
<accession>A0A9N9FH50</accession>
<proteinExistence type="predicted"/>
<sequence length="41" mass="4893">MARNPIALGQFELENPEIQHDKLIQTGMDTDLYIDIYVYHW</sequence>
<name>A0A9N9FH50_9GLOM</name>
<dbReference type="AlphaFoldDB" id="A0A9N9FH50"/>